<protein>
    <submittedName>
        <fullName evidence="4">Phenyloxazoline synthase MbtB</fullName>
        <ecNumber evidence="4">6.3.2.-</ecNumber>
    </submittedName>
</protein>
<dbReference type="GO" id="GO:0016787">
    <property type="term" value="F:hydrolase activity"/>
    <property type="evidence" value="ECO:0007669"/>
    <property type="project" value="UniProtKB-KW"/>
</dbReference>
<dbReference type="AlphaFoldDB" id="A0A221W3M6"/>
<dbReference type="EMBL" id="CP022521">
    <property type="protein sequence ID" value="ASO20364.1"/>
    <property type="molecule type" value="Genomic_DNA"/>
</dbReference>
<dbReference type="SMART" id="SM00824">
    <property type="entry name" value="PKS_TE"/>
    <property type="match status" value="1"/>
</dbReference>
<evidence type="ECO:0000256" key="2">
    <source>
        <dbReference type="ARBA" id="ARBA00022801"/>
    </source>
</evidence>
<dbReference type="PANTHER" id="PTHR11487:SF0">
    <property type="entry name" value="S-ACYL FATTY ACID SYNTHASE THIOESTERASE, MEDIUM CHAIN"/>
    <property type="match status" value="1"/>
</dbReference>
<dbReference type="InterPro" id="IPR012223">
    <property type="entry name" value="TEII"/>
</dbReference>
<sequence length="256" mass="27834">MTSTGDTNDRWVRRFHPAPTATARLLCLPHAGGSASYFFPVSRRLSPGVEALAVQYPGRQDRLAEKPLESVEELADRLVDVVLPFRDKPLGLFGHSLGALLAFELALRLEDRGVRPVGLFASGRRAPITTREDEYTHLGDDAALIAAVTRLGGTSPGLFDDEEMAAMVLPSIRADYRAAETYRYRPGPRLATPVHAFVGDADPKATVEEVRRWAEHTDGGFDLTIHPGGHFYLNAHADAVIDRIAALLTGTVSARG</sequence>
<evidence type="ECO:0000256" key="1">
    <source>
        <dbReference type="ARBA" id="ARBA00007169"/>
    </source>
</evidence>
<evidence type="ECO:0000259" key="3">
    <source>
        <dbReference type="SMART" id="SM00824"/>
    </source>
</evidence>
<proteinExistence type="inferred from homology"/>
<dbReference type="GO" id="GO:0016874">
    <property type="term" value="F:ligase activity"/>
    <property type="evidence" value="ECO:0007669"/>
    <property type="project" value="UniProtKB-KW"/>
</dbReference>
<organism evidence="4 5">
    <name type="scientific">Actinoalloteichus hoggarensis</name>
    <dbReference type="NCBI Taxonomy" id="1470176"/>
    <lineage>
        <taxon>Bacteria</taxon>
        <taxon>Bacillati</taxon>
        <taxon>Actinomycetota</taxon>
        <taxon>Actinomycetes</taxon>
        <taxon>Pseudonocardiales</taxon>
        <taxon>Pseudonocardiaceae</taxon>
        <taxon>Actinoalloteichus</taxon>
    </lineage>
</organism>
<dbReference type="KEGG" id="ahg:AHOG_13605"/>
<dbReference type="Gene3D" id="3.40.50.1820">
    <property type="entry name" value="alpha/beta hydrolase"/>
    <property type="match status" value="1"/>
</dbReference>
<dbReference type="InterPro" id="IPR001031">
    <property type="entry name" value="Thioesterase"/>
</dbReference>
<comment type="similarity">
    <text evidence="1">Belongs to the thioesterase family.</text>
</comment>
<gene>
    <name evidence="4" type="primary">mbtB</name>
    <name evidence="4" type="ORF">AHOG_13605</name>
</gene>
<reference evidence="4 5" key="1">
    <citation type="submission" date="2017-07" db="EMBL/GenBank/DDBJ databases">
        <title>Complete genome sequence of Actinoalloteichus hoggarensis DSM 45943, type strain of Actinoalloteichus hoggarensis.</title>
        <authorList>
            <person name="Ruckert C."/>
            <person name="Nouioui I."/>
            <person name="Willmese J."/>
            <person name="van Wezel G."/>
            <person name="Klenk H.-P."/>
            <person name="Kalinowski J."/>
            <person name="Zotchev S.B."/>
        </authorList>
    </citation>
    <scope>NUCLEOTIDE SEQUENCE [LARGE SCALE GENOMIC DNA]</scope>
    <source>
        <strain evidence="4 5">DSM 45943</strain>
    </source>
</reference>
<evidence type="ECO:0000313" key="5">
    <source>
        <dbReference type="Proteomes" id="UP000204221"/>
    </source>
</evidence>
<dbReference type="InterPro" id="IPR020802">
    <property type="entry name" value="TesA-like"/>
</dbReference>
<dbReference type="InterPro" id="IPR029058">
    <property type="entry name" value="AB_hydrolase_fold"/>
</dbReference>
<dbReference type="SUPFAM" id="SSF53474">
    <property type="entry name" value="alpha/beta-Hydrolases"/>
    <property type="match status" value="1"/>
</dbReference>
<dbReference type="PANTHER" id="PTHR11487">
    <property type="entry name" value="THIOESTERASE"/>
    <property type="match status" value="1"/>
</dbReference>
<name>A0A221W3M6_9PSEU</name>
<evidence type="ECO:0000313" key="4">
    <source>
        <dbReference type="EMBL" id="ASO20364.1"/>
    </source>
</evidence>
<dbReference type="OrthoDB" id="4169718at2"/>
<dbReference type="EC" id="6.3.2.-" evidence="4"/>
<keyword evidence="4" id="KW-0436">Ligase</keyword>
<dbReference type="Proteomes" id="UP000204221">
    <property type="component" value="Chromosome"/>
</dbReference>
<feature type="domain" description="Thioesterase TesA-like" evidence="3">
    <location>
        <begin position="26"/>
        <end position="248"/>
    </location>
</feature>
<keyword evidence="2" id="KW-0378">Hydrolase</keyword>
<keyword evidence="5" id="KW-1185">Reference proteome</keyword>
<dbReference type="GO" id="GO:0008610">
    <property type="term" value="P:lipid biosynthetic process"/>
    <property type="evidence" value="ECO:0007669"/>
    <property type="project" value="TreeGrafter"/>
</dbReference>
<dbReference type="RefSeq" id="WP_093941702.1">
    <property type="nucleotide sequence ID" value="NZ_CP022521.1"/>
</dbReference>
<accession>A0A221W3M6</accession>
<dbReference type="Pfam" id="PF00975">
    <property type="entry name" value="Thioesterase"/>
    <property type="match status" value="1"/>
</dbReference>